<dbReference type="OrthoDB" id="2127950at2759"/>
<dbReference type="InterPro" id="IPR030491">
    <property type="entry name" value="TBP_CS"/>
</dbReference>
<sequence length="358" mass="38456">MNVPSSFISAPPELSWKSVVTATILRGVGVRHTRHTCLPLLLVFPIPTGTVNVYLRNCCGLLKLVLNLEAGVCVRRCAGQVEAHMPRGGGGAGSSSGSKGAAPLGKQDAFNEAQTAMRAQVIGPFENHGQCKLSMVNVTATADMKCTIDLKTVVMRARNAEYNPKRFSACIIRLINKNEPKATALVFKTGKVVVTGSRSNASVDYACKTFARILSKLDNGSGGPSHKINFDLERDRRVQNMVATTDVGFPIRLEGLVASNQGCFCNYEPELFPGLIYRMKDPKICFLIFVSGKVVLTGAKSAQQLEDGFKKMYPTLCQFKKATVLLQTSATARTANAAASASASTDSSSEPARKKTKT</sequence>
<comment type="similarity">
    <text evidence="2">Belongs to the TBP family.</text>
</comment>
<dbReference type="SUPFAM" id="SSF55945">
    <property type="entry name" value="TATA-box binding protein-like"/>
    <property type="match status" value="2"/>
</dbReference>
<keyword evidence="4" id="KW-0804">Transcription</keyword>
<evidence type="ECO:0000256" key="6">
    <source>
        <dbReference type="SAM" id="MobiDB-lite"/>
    </source>
</evidence>
<dbReference type="GO" id="GO:0003677">
    <property type="term" value="F:DNA binding"/>
    <property type="evidence" value="ECO:0007669"/>
    <property type="project" value="UniProtKB-KW"/>
</dbReference>
<protein>
    <recommendedName>
        <fullName evidence="9">TATA-box binding protein</fullName>
    </recommendedName>
</protein>
<dbReference type="Proteomes" id="UP000002630">
    <property type="component" value="Linkage Group LG17"/>
</dbReference>
<reference evidence="7 8" key="1">
    <citation type="journal article" date="2010" name="Nature">
        <title>The Ectocarpus genome and the independent evolution of multicellularity in brown algae.</title>
        <authorList>
            <person name="Cock J.M."/>
            <person name="Sterck L."/>
            <person name="Rouze P."/>
            <person name="Scornet D."/>
            <person name="Allen A.E."/>
            <person name="Amoutzias G."/>
            <person name="Anthouard V."/>
            <person name="Artiguenave F."/>
            <person name="Aury J.M."/>
            <person name="Badger J.H."/>
            <person name="Beszteri B."/>
            <person name="Billiau K."/>
            <person name="Bonnet E."/>
            <person name="Bothwell J.H."/>
            <person name="Bowler C."/>
            <person name="Boyen C."/>
            <person name="Brownlee C."/>
            <person name="Carrano C.J."/>
            <person name="Charrier B."/>
            <person name="Cho G.Y."/>
            <person name="Coelho S.M."/>
            <person name="Collen J."/>
            <person name="Corre E."/>
            <person name="Da Silva C."/>
            <person name="Delage L."/>
            <person name="Delaroque N."/>
            <person name="Dittami S.M."/>
            <person name="Doulbeau S."/>
            <person name="Elias M."/>
            <person name="Farnham G."/>
            <person name="Gachon C.M."/>
            <person name="Gschloessl B."/>
            <person name="Heesch S."/>
            <person name="Jabbari K."/>
            <person name="Jubin C."/>
            <person name="Kawai H."/>
            <person name="Kimura K."/>
            <person name="Kloareg B."/>
            <person name="Kupper F.C."/>
            <person name="Lang D."/>
            <person name="Le Bail A."/>
            <person name="Leblanc C."/>
            <person name="Lerouge P."/>
            <person name="Lohr M."/>
            <person name="Lopez P.J."/>
            <person name="Martens C."/>
            <person name="Maumus F."/>
            <person name="Michel G."/>
            <person name="Miranda-Saavedra D."/>
            <person name="Morales J."/>
            <person name="Moreau H."/>
            <person name="Motomura T."/>
            <person name="Nagasato C."/>
            <person name="Napoli C.A."/>
            <person name="Nelson D.R."/>
            <person name="Nyvall-Collen P."/>
            <person name="Peters A.F."/>
            <person name="Pommier C."/>
            <person name="Potin P."/>
            <person name="Poulain J."/>
            <person name="Quesneville H."/>
            <person name="Read B."/>
            <person name="Rensing S.A."/>
            <person name="Ritter A."/>
            <person name="Rousvoal S."/>
            <person name="Samanta M."/>
            <person name="Samson G."/>
            <person name="Schroeder D.C."/>
            <person name="Segurens B."/>
            <person name="Strittmatter M."/>
            <person name="Tonon T."/>
            <person name="Tregear J.W."/>
            <person name="Valentin K."/>
            <person name="von Dassow P."/>
            <person name="Yamagishi T."/>
            <person name="Van de Peer Y."/>
            <person name="Wincker P."/>
        </authorList>
    </citation>
    <scope>NUCLEOTIDE SEQUENCE [LARGE SCALE GENOMIC DNA]</scope>
    <source>
        <strain evidence="8">Ec32 / CCAP1310/4</strain>
    </source>
</reference>
<evidence type="ECO:0000256" key="3">
    <source>
        <dbReference type="ARBA" id="ARBA00023125"/>
    </source>
</evidence>
<comment type="subcellular location">
    <subcellularLocation>
        <location evidence="1">Nucleus</location>
    </subcellularLocation>
</comment>
<evidence type="ECO:0000256" key="2">
    <source>
        <dbReference type="ARBA" id="ARBA00005560"/>
    </source>
</evidence>
<dbReference type="Gene3D" id="3.30.310.10">
    <property type="entry name" value="TATA-Binding Protein"/>
    <property type="match status" value="2"/>
</dbReference>
<evidence type="ECO:0000256" key="4">
    <source>
        <dbReference type="ARBA" id="ARBA00023163"/>
    </source>
</evidence>
<evidence type="ECO:0000256" key="1">
    <source>
        <dbReference type="ARBA" id="ARBA00004123"/>
    </source>
</evidence>
<dbReference type="STRING" id="2880.D7FV81"/>
<organism evidence="7 8">
    <name type="scientific">Ectocarpus siliculosus</name>
    <name type="common">Brown alga</name>
    <name type="synonym">Conferva siliculosa</name>
    <dbReference type="NCBI Taxonomy" id="2880"/>
    <lineage>
        <taxon>Eukaryota</taxon>
        <taxon>Sar</taxon>
        <taxon>Stramenopiles</taxon>
        <taxon>Ochrophyta</taxon>
        <taxon>PX clade</taxon>
        <taxon>Phaeophyceae</taxon>
        <taxon>Ectocarpales</taxon>
        <taxon>Ectocarpaceae</taxon>
        <taxon>Ectocarpus</taxon>
    </lineage>
</organism>
<dbReference type="PRINTS" id="PR00686">
    <property type="entry name" value="TIFACTORIID"/>
</dbReference>
<accession>D7FV81</accession>
<evidence type="ECO:0000313" key="7">
    <source>
        <dbReference type="EMBL" id="CBJ26253.1"/>
    </source>
</evidence>
<dbReference type="AlphaFoldDB" id="D7FV81"/>
<dbReference type="InParanoid" id="D7FV81"/>
<dbReference type="PROSITE" id="PS00351">
    <property type="entry name" value="TFIID"/>
    <property type="match status" value="1"/>
</dbReference>
<gene>
    <name evidence="7" type="ORF">Esi_0029_0017</name>
</gene>
<evidence type="ECO:0008006" key="9">
    <source>
        <dbReference type="Google" id="ProtNLM"/>
    </source>
</evidence>
<dbReference type="FunFam" id="3.30.310.10:FF:000002">
    <property type="entry name" value="TATA-box-binding protein 2"/>
    <property type="match status" value="1"/>
</dbReference>
<dbReference type="InterPro" id="IPR012295">
    <property type="entry name" value="TBP_dom_sf"/>
</dbReference>
<name>D7FV81_ECTSI</name>
<keyword evidence="3" id="KW-0238">DNA-binding</keyword>
<dbReference type="eggNOG" id="KOG3302">
    <property type="taxonomic scope" value="Eukaryota"/>
</dbReference>
<dbReference type="Pfam" id="PF00352">
    <property type="entry name" value="TBP"/>
    <property type="match status" value="2"/>
</dbReference>
<evidence type="ECO:0000256" key="5">
    <source>
        <dbReference type="ARBA" id="ARBA00023242"/>
    </source>
</evidence>
<dbReference type="GO" id="GO:0006352">
    <property type="term" value="P:DNA-templated transcription initiation"/>
    <property type="evidence" value="ECO:0007669"/>
    <property type="project" value="InterPro"/>
</dbReference>
<proteinExistence type="inferred from homology"/>
<feature type="region of interest" description="Disordered" evidence="6">
    <location>
        <begin position="85"/>
        <end position="104"/>
    </location>
</feature>
<feature type="compositionally biased region" description="Low complexity" evidence="6">
    <location>
        <begin position="337"/>
        <end position="349"/>
    </location>
</feature>
<dbReference type="PANTHER" id="PTHR10126">
    <property type="entry name" value="TATA-BOX BINDING PROTEIN"/>
    <property type="match status" value="1"/>
</dbReference>
<keyword evidence="8" id="KW-1185">Reference proteome</keyword>
<dbReference type="EMBL" id="FN649742">
    <property type="protein sequence ID" value="CBJ26253.1"/>
    <property type="molecule type" value="Genomic_DNA"/>
</dbReference>
<dbReference type="InterPro" id="IPR000814">
    <property type="entry name" value="TBP"/>
</dbReference>
<keyword evidence="5" id="KW-0539">Nucleus</keyword>
<dbReference type="GO" id="GO:0005634">
    <property type="term" value="C:nucleus"/>
    <property type="evidence" value="ECO:0007669"/>
    <property type="project" value="UniProtKB-SubCell"/>
</dbReference>
<feature type="region of interest" description="Disordered" evidence="6">
    <location>
        <begin position="337"/>
        <end position="358"/>
    </location>
</feature>
<dbReference type="FunCoup" id="D7FV81">
    <property type="interactions" value="450"/>
</dbReference>
<evidence type="ECO:0000313" key="8">
    <source>
        <dbReference type="Proteomes" id="UP000002630"/>
    </source>
</evidence>
<dbReference type="EMBL" id="FN648475">
    <property type="protein sequence ID" value="CBJ26253.1"/>
    <property type="molecule type" value="Genomic_DNA"/>
</dbReference>